<name>A0A1Y6BAI1_9PROT</name>
<keyword evidence="1" id="KW-0472">Membrane</keyword>
<gene>
    <name evidence="2" type="ORF">SAMN05428998_101308</name>
</gene>
<evidence type="ECO:0000256" key="1">
    <source>
        <dbReference type="SAM" id="Phobius"/>
    </source>
</evidence>
<reference evidence="2 3" key="1">
    <citation type="submission" date="2017-04" db="EMBL/GenBank/DDBJ databases">
        <authorList>
            <person name="Afonso C.L."/>
            <person name="Miller P.J."/>
            <person name="Scott M.A."/>
            <person name="Spackman E."/>
            <person name="Goraichik I."/>
            <person name="Dimitrov K.M."/>
            <person name="Suarez D.L."/>
            <person name="Swayne D.E."/>
        </authorList>
    </citation>
    <scope>NUCLEOTIDE SEQUENCE [LARGE SCALE GENOMIC DNA]</scope>
    <source>
        <strain evidence="2 3">USBA 355</strain>
    </source>
</reference>
<keyword evidence="3" id="KW-1185">Reference proteome</keyword>
<proteinExistence type="predicted"/>
<dbReference type="InterPro" id="IPR008407">
    <property type="entry name" value="Brnchd-chn_aa_trnsp_AzlD"/>
</dbReference>
<keyword evidence="1" id="KW-0812">Transmembrane</keyword>
<feature type="transmembrane region" description="Helical" evidence="1">
    <location>
        <begin position="6"/>
        <end position="29"/>
    </location>
</feature>
<dbReference type="AlphaFoldDB" id="A0A1Y6BAI1"/>
<accession>A0A1Y6BAI1</accession>
<dbReference type="STRING" id="560819.SAMN05428998_101308"/>
<evidence type="ECO:0000313" key="3">
    <source>
        <dbReference type="Proteomes" id="UP000192917"/>
    </source>
</evidence>
<dbReference type="EMBL" id="FWZX01000001">
    <property type="protein sequence ID" value="SME90377.1"/>
    <property type="molecule type" value="Genomic_DNA"/>
</dbReference>
<dbReference type="Pfam" id="PF05437">
    <property type="entry name" value="AzlD"/>
    <property type="match status" value="1"/>
</dbReference>
<feature type="transmembrane region" description="Helical" evidence="1">
    <location>
        <begin position="79"/>
        <end position="99"/>
    </location>
</feature>
<dbReference type="Proteomes" id="UP000192917">
    <property type="component" value="Unassembled WGS sequence"/>
</dbReference>
<dbReference type="RefSeq" id="WP_085120660.1">
    <property type="nucleotide sequence ID" value="NZ_FWZX01000001.1"/>
</dbReference>
<keyword evidence="1" id="KW-1133">Transmembrane helix</keyword>
<feature type="transmembrane region" description="Helical" evidence="1">
    <location>
        <begin position="41"/>
        <end position="59"/>
    </location>
</feature>
<sequence length="100" mass="10242">MTLDPQTLLAILGMALVTYATRLGGWLMVRRYTPTGRAAAALEAVPGAILTAVIAPMVLATGPAETAAAVLTVLAFLKVPRLAAVIFGVLCVVALRALLG</sequence>
<organism evidence="2 3">
    <name type="scientific">Tistlia consotensis USBA 355</name>
    <dbReference type="NCBI Taxonomy" id="560819"/>
    <lineage>
        <taxon>Bacteria</taxon>
        <taxon>Pseudomonadati</taxon>
        <taxon>Pseudomonadota</taxon>
        <taxon>Alphaproteobacteria</taxon>
        <taxon>Rhodospirillales</taxon>
        <taxon>Rhodovibrionaceae</taxon>
        <taxon>Tistlia</taxon>
    </lineage>
</organism>
<evidence type="ECO:0000313" key="2">
    <source>
        <dbReference type="EMBL" id="SME90377.1"/>
    </source>
</evidence>
<protein>
    <submittedName>
        <fullName evidence="2">Uncharacterized membrane protein</fullName>
    </submittedName>
</protein>